<dbReference type="Proteomes" id="UP000653056">
    <property type="component" value="Unassembled WGS sequence"/>
</dbReference>
<feature type="transmembrane region" description="Helical" evidence="4">
    <location>
        <begin position="250"/>
        <end position="270"/>
    </location>
</feature>
<protein>
    <submittedName>
        <fullName evidence="5">MFS transporter</fullName>
    </submittedName>
</protein>
<gene>
    <name evidence="5" type="ORF">GCM10007160_42740</name>
</gene>
<comment type="caution">
    <text evidence="5">The sequence shown here is derived from an EMBL/GenBank/DDBJ whole genome shotgun (WGS) entry which is preliminary data.</text>
</comment>
<feature type="transmembrane region" description="Helical" evidence="4">
    <location>
        <begin position="162"/>
        <end position="184"/>
    </location>
</feature>
<reference evidence="6" key="1">
    <citation type="journal article" date="2019" name="Int. J. Syst. Evol. Microbiol.">
        <title>The Global Catalogue of Microorganisms (GCM) 10K type strain sequencing project: providing services to taxonomists for standard genome sequencing and annotation.</title>
        <authorList>
            <consortium name="The Broad Institute Genomics Platform"/>
            <consortium name="The Broad Institute Genome Sequencing Center for Infectious Disease"/>
            <person name="Wu L."/>
            <person name="Ma J."/>
        </authorList>
    </citation>
    <scope>NUCLEOTIDE SEQUENCE [LARGE SCALE GENOMIC DNA]</scope>
    <source>
        <strain evidence="6">KCTC 22228</strain>
    </source>
</reference>
<keyword evidence="2 4" id="KW-1133">Transmembrane helix</keyword>
<accession>A0ABQ2ZFJ3</accession>
<feature type="transmembrane region" description="Helical" evidence="4">
    <location>
        <begin position="378"/>
        <end position="399"/>
    </location>
</feature>
<feature type="transmembrane region" description="Helical" evidence="4">
    <location>
        <begin position="312"/>
        <end position="333"/>
    </location>
</feature>
<evidence type="ECO:0000313" key="6">
    <source>
        <dbReference type="Proteomes" id="UP000653056"/>
    </source>
</evidence>
<feature type="transmembrane region" description="Helical" evidence="4">
    <location>
        <begin position="282"/>
        <end position="300"/>
    </location>
</feature>
<feature type="transmembrane region" description="Helical" evidence="4">
    <location>
        <begin position="354"/>
        <end position="372"/>
    </location>
</feature>
<dbReference type="PANTHER" id="PTHR23546">
    <property type="entry name" value="TRANSPORT PROTEIN"/>
    <property type="match status" value="1"/>
</dbReference>
<evidence type="ECO:0000313" key="5">
    <source>
        <dbReference type="EMBL" id="GGY11146.1"/>
    </source>
</evidence>
<evidence type="ECO:0000256" key="2">
    <source>
        <dbReference type="ARBA" id="ARBA00022989"/>
    </source>
</evidence>
<dbReference type="EMBL" id="BMXS01000042">
    <property type="protein sequence ID" value="GGY11146.1"/>
    <property type="molecule type" value="Genomic_DNA"/>
</dbReference>
<feature type="transmembrane region" description="Helical" evidence="4">
    <location>
        <begin position="100"/>
        <end position="121"/>
    </location>
</feature>
<dbReference type="SUPFAM" id="SSF103473">
    <property type="entry name" value="MFS general substrate transporter"/>
    <property type="match status" value="1"/>
</dbReference>
<dbReference type="InterPro" id="IPR011701">
    <property type="entry name" value="MFS"/>
</dbReference>
<organism evidence="5 6">
    <name type="scientific">Litchfieldella qijiaojingensis</name>
    <dbReference type="NCBI Taxonomy" id="980347"/>
    <lineage>
        <taxon>Bacteria</taxon>
        <taxon>Pseudomonadati</taxon>
        <taxon>Pseudomonadota</taxon>
        <taxon>Gammaproteobacteria</taxon>
        <taxon>Oceanospirillales</taxon>
        <taxon>Halomonadaceae</taxon>
        <taxon>Litchfieldella</taxon>
    </lineage>
</organism>
<dbReference type="PANTHER" id="PTHR23546:SF1">
    <property type="entry name" value="MEMBRANE PROTEIN"/>
    <property type="match status" value="1"/>
</dbReference>
<dbReference type="CDD" id="cd06174">
    <property type="entry name" value="MFS"/>
    <property type="match status" value="1"/>
</dbReference>
<keyword evidence="3 4" id="KW-0472">Membrane</keyword>
<dbReference type="RefSeq" id="WP_189472928.1">
    <property type="nucleotide sequence ID" value="NZ_BMXS01000042.1"/>
</dbReference>
<keyword evidence="1 4" id="KW-0812">Transmembrane</keyword>
<evidence type="ECO:0000256" key="3">
    <source>
        <dbReference type="ARBA" id="ARBA00023136"/>
    </source>
</evidence>
<evidence type="ECO:0000256" key="1">
    <source>
        <dbReference type="ARBA" id="ARBA00022692"/>
    </source>
</evidence>
<feature type="transmembrane region" description="Helical" evidence="4">
    <location>
        <begin position="217"/>
        <end position="238"/>
    </location>
</feature>
<sequence>MSRDERQRVRGVMLCHFVASLAALGMPPFFAILLSEEFASTQLHLVGWLYVLPTVFSALAAPWWGRFADRYGARRSLIRAQVGLALGFLMASQAGSVGGFALALAVQGLLGGTFAASNTWLAGELEGERLARALTAMQASARAALVVAPILFGYLIGGISPLTLYAWLALLPLAAAALVATFPAHGPAREAAKAADSASGDTRRGPSDAGETVPPGLLLWLQFGFSFACVVTYPYFIADLQGRFTELSTVTLATLFSLPHLVYLALSAPLGKALGRYCPRRTLTLAFAAMALACWAQYGLDGNGWQSQAGMWLARLAMGLAMTAAFVALHRLMSGASRQRAGRLFGRLDAAAKWAGVAAGLGAGVLASRFGLASPLLASAWVLAALGLSLAPSLTRPLISPSQRKRT</sequence>
<dbReference type="Gene3D" id="1.20.1250.20">
    <property type="entry name" value="MFS general substrate transporter like domains"/>
    <property type="match status" value="1"/>
</dbReference>
<feature type="transmembrane region" description="Helical" evidence="4">
    <location>
        <begin position="77"/>
        <end position="94"/>
    </location>
</feature>
<feature type="transmembrane region" description="Helical" evidence="4">
    <location>
        <begin position="45"/>
        <end position="65"/>
    </location>
</feature>
<proteinExistence type="predicted"/>
<feature type="transmembrane region" description="Helical" evidence="4">
    <location>
        <begin position="12"/>
        <end position="33"/>
    </location>
</feature>
<keyword evidence="6" id="KW-1185">Reference proteome</keyword>
<name>A0ABQ2ZFJ3_9GAMM</name>
<dbReference type="InterPro" id="IPR036259">
    <property type="entry name" value="MFS_trans_sf"/>
</dbReference>
<dbReference type="Pfam" id="PF07690">
    <property type="entry name" value="MFS_1"/>
    <property type="match status" value="1"/>
</dbReference>
<feature type="transmembrane region" description="Helical" evidence="4">
    <location>
        <begin position="133"/>
        <end position="156"/>
    </location>
</feature>
<evidence type="ECO:0000256" key="4">
    <source>
        <dbReference type="SAM" id="Phobius"/>
    </source>
</evidence>